<dbReference type="GO" id="GO:0019843">
    <property type="term" value="F:rRNA binding"/>
    <property type="evidence" value="ECO:0007669"/>
    <property type="project" value="UniProtKB-UniRule"/>
</dbReference>
<dbReference type="InterPro" id="IPR020606">
    <property type="entry name" value="Ribosomal_uS7_CS"/>
</dbReference>
<comment type="function">
    <text evidence="6">One of the primary rRNA binding proteins, it binds directly to 16S rRNA where it nucleates assembly of the head domain of the 30S subunit.</text>
</comment>
<comment type="similarity">
    <text evidence="1 6 7">Belongs to the universal ribosomal protein uS7 family.</text>
</comment>
<keyword evidence="9" id="KW-0934">Plastid</keyword>
<dbReference type="InterPro" id="IPR036823">
    <property type="entry name" value="Ribosomal_uS7_dom_sf"/>
</dbReference>
<comment type="subunit">
    <text evidence="6">Part of the 30S ribosomal subunit.</text>
</comment>
<dbReference type="FunFam" id="1.10.455.10:FF:000001">
    <property type="entry name" value="30S ribosomal protein S7"/>
    <property type="match status" value="1"/>
</dbReference>
<dbReference type="Pfam" id="PF00177">
    <property type="entry name" value="Ribosomal_S7"/>
    <property type="match status" value="1"/>
</dbReference>
<dbReference type="NCBIfam" id="TIGR01029">
    <property type="entry name" value="rpsG_bact"/>
    <property type="match status" value="1"/>
</dbReference>
<dbReference type="PROSITE" id="PS00052">
    <property type="entry name" value="RIBOSOMAL_S7"/>
    <property type="match status" value="1"/>
</dbReference>
<evidence type="ECO:0000256" key="3">
    <source>
        <dbReference type="ARBA" id="ARBA00022884"/>
    </source>
</evidence>
<evidence type="ECO:0000256" key="7">
    <source>
        <dbReference type="RuleBase" id="RU003619"/>
    </source>
</evidence>
<protein>
    <recommendedName>
        <fullName evidence="6">Small ribosomal subunit protein uS7c</fullName>
    </recommendedName>
</protein>
<dbReference type="InterPro" id="IPR023798">
    <property type="entry name" value="Ribosomal_uS7_dom"/>
</dbReference>
<organism evidence="9">
    <name type="scientific">Cylindrotheca closterium</name>
    <dbReference type="NCBI Taxonomy" id="2856"/>
    <lineage>
        <taxon>Eukaryota</taxon>
        <taxon>Sar</taxon>
        <taxon>Stramenopiles</taxon>
        <taxon>Ochrophyta</taxon>
        <taxon>Bacillariophyta</taxon>
        <taxon>Bacillariophyceae</taxon>
        <taxon>Bacillariophycidae</taxon>
        <taxon>Bacillariales</taxon>
        <taxon>Bacillariaceae</taxon>
        <taxon>Cylindrotheca</taxon>
    </lineage>
</organism>
<evidence type="ECO:0000256" key="1">
    <source>
        <dbReference type="ARBA" id="ARBA00007151"/>
    </source>
</evidence>
<dbReference type="PANTHER" id="PTHR11205">
    <property type="entry name" value="RIBOSOMAL PROTEIN S7"/>
    <property type="match status" value="1"/>
</dbReference>
<evidence type="ECO:0000256" key="4">
    <source>
        <dbReference type="ARBA" id="ARBA00022980"/>
    </source>
</evidence>
<reference evidence="9" key="1">
    <citation type="journal article" date="2014" name="Genome Biol. Evol.">
        <title>Serial gene losses and foreign DNA underlie size and sequence variation in the plastid genomes of diatoms.</title>
        <authorList>
            <person name="Ruck E.C."/>
            <person name="Nakov T."/>
            <person name="Jansen R.K."/>
            <person name="Theriot E.C."/>
            <person name="Alverson A.J."/>
        </authorList>
    </citation>
    <scope>NUCLEOTIDE SEQUENCE</scope>
    <source>
        <strain evidence="9">Ccmp1855</strain>
    </source>
</reference>
<sequence length="156" mass="17803">MSRRNISKKRLPQPDSIYNSYLVSLLITRILKSGKKTIAKKIVYEAFEIIKQKTNEDPLAIFEKAICKGSPVVEVKARRVGGSTYQVPIEVSGFRATNLSVRWIIQYSKQRVGRSMSIKLANEIIDTANEIGNTIKKREETHKMAEANKAFAHFRY</sequence>
<dbReference type="EMBL" id="KC509522">
    <property type="protein sequence ID" value="AGH28656.1"/>
    <property type="molecule type" value="Genomic_DNA"/>
</dbReference>
<feature type="domain" description="Small ribosomal subunit protein uS7" evidence="8">
    <location>
        <begin position="2"/>
        <end position="149"/>
    </location>
</feature>
<dbReference type="GO" id="GO:0009507">
    <property type="term" value="C:chloroplast"/>
    <property type="evidence" value="ECO:0007669"/>
    <property type="project" value="UniProtKB-SubCell"/>
</dbReference>
<evidence type="ECO:0000256" key="5">
    <source>
        <dbReference type="ARBA" id="ARBA00023274"/>
    </source>
</evidence>
<dbReference type="GO" id="GO:0003735">
    <property type="term" value="F:structural constituent of ribosome"/>
    <property type="evidence" value="ECO:0007669"/>
    <property type="project" value="InterPro"/>
</dbReference>
<dbReference type="GeneID" id="19740098"/>
<accession>A0A023HAK1</accession>
<evidence type="ECO:0000256" key="2">
    <source>
        <dbReference type="ARBA" id="ARBA00022730"/>
    </source>
</evidence>
<dbReference type="Gene3D" id="1.10.455.10">
    <property type="entry name" value="Ribosomal protein S7 domain"/>
    <property type="match status" value="1"/>
</dbReference>
<dbReference type="HAMAP" id="MF_00480_B">
    <property type="entry name" value="Ribosomal_uS7_B"/>
    <property type="match status" value="1"/>
</dbReference>
<evidence type="ECO:0000256" key="6">
    <source>
        <dbReference type="HAMAP-Rule" id="MF_00480"/>
    </source>
</evidence>
<dbReference type="GO" id="GO:0006412">
    <property type="term" value="P:translation"/>
    <property type="evidence" value="ECO:0007669"/>
    <property type="project" value="UniProtKB-UniRule"/>
</dbReference>
<dbReference type="AlphaFoldDB" id="A0A023HAK1"/>
<name>A0A023HAK1_9STRA</name>
<dbReference type="RefSeq" id="YP_009029121.1">
    <property type="nucleotide sequence ID" value="NC_024082.1"/>
</dbReference>
<dbReference type="PIRSF" id="PIRSF002122">
    <property type="entry name" value="RPS7p_RPS7a_RPS5e_RPS7o"/>
    <property type="match status" value="1"/>
</dbReference>
<keyword evidence="5 6" id="KW-0687">Ribonucleoprotein</keyword>
<keyword evidence="9" id="KW-0150">Chloroplast</keyword>
<dbReference type="GO" id="GO:0015935">
    <property type="term" value="C:small ribosomal subunit"/>
    <property type="evidence" value="ECO:0007669"/>
    <property type="project" value="InterPro"/>
</dbReference>
<proteinExistence type="inferred from homology"/>
<keyword evidence="3 6" id="KW-0694">RNA-binding</keyword>
<keyword evidence="4 6" id="KW-0689">Ribosomal protein</keyword>
<dbReference type="InterPro" id="IPR005717">
    <property type="entry name" value="Ribosomal_uS7_bac/org-type"/>
</dbReference>
<gene>
    <name evidence="6 9" type="primary">rps7</name>
</gene>
<geneLocation type="chloroplast" evidence="9"/>
<dbReference type="SUPFAM" id="SSF47973">
    <property type="entry name" value="Ribosomal protein S7"/>
    <property type="match status" value="1"/>
</dbReference>
<dbReference type="CDD" id="cd14871">
    <property type="entry name" value="uS7_Chloroplast"/>
    <property type="match status" value="1"/>
</dbReference>
<keyword evidence="2 6" id="KW-0699">rRNA-binding</keyword>
<dbReference type="InterPro" id="IPR000235">
    <property type="entry name" value="Ribosomal_uS7"/>
</dbReference>
<evidence type="ECO:0000259" key="8">
    <source>
        <dbReference type="Pfam" id="PF00177"/>
    </source>
</evidence>
<evidence type="ECO:0000313" key="9">
    <source>
        <dbReference type="EMBL" id="AGH28656.1"/>
    </source>
</evidence>
<comment type="subcellular location">
    <subcellularLocation>
        <location evidence="6">Plastid</location>
        <location evidence="6">Chloroplast</location>
    </subcellularLocation>
</comment>